<dbReference type="Pfam" id="PF00535">
    <property type="entry name" value="Glycos_transf_2"/>
    <property type="match status" value="1"/>
</dbReference>
<accession>A0A9X2SBK9</accession>
<protein>
    <submittedName>
        <fullName evidence="2">Glycosyltransferase family 2 protein</fullName>
    </submittedName>
</protein>
<dbReference type="CDD" id="cd00761">
    <property type="entry name" value="Glyco_tranf_GTA_type"/>
    <property type="match status" value="1"/>
</dbReference>
<evidence type="ECO:0000313" key="2">
    <source>
        <dbReference type="EMBL" id="MCR2807125.1"/>
    </source>
</evidence>
<sequence>MMGEQRLVSIVMPAYNRAVVMVKAIESIRKQSYPNWELIVVDDRSTDRTKELVLELAKQDARIRYVMNYRSKGPGGARNCGILAAQGELLAFLDSDDLWFPHHLKDSLDNLERTGADVSFALWVEQHGDRTIHSFEQKAEQRFISQMRKRNETAGDAIVFREGLFEQFLMQTRNFFQLNTMVFRRDMLADVGLINEQFGLGEDTTYLLRFFDRFRISLIVRPHAVYTQSPDSVYYFCDRWKLDPDSLGQNRELLSKFEALGLKSVKVRVHIRSLAEKSAQLRNRKKWIRKINADIACKYYTLSYLYRFDREKALGYCRKSIRSRMTLFNLLLMARLKLSMKGSSFILKRAVDLW</sequence>
<dbReference type="AlphaFoldDB" id="A0A9X2SBK9"/>
<organism evidence="2 3">
    <name type="scientific">Paenibacillus soyae</name>
    <dbReference type="NCBI Taxonomy" id="2969249"/>
    <lineage>
        <taxon>Bacteria</taxon>
        <taxon>Bacillati</taxon>
        <taxon>Bacillota</taxon>
        <taxon>Bacilli</taxon>
        <taxon>Bacillales</taxon>
        <taxon>Paenibacillaceae</taxon>
        <taxon>Paenibacillus</taxon>
    </lineage>
</organism>
<dbReference type="Gene3D" id="3.90.550.10">
    <property type="entry name" value="Spore Coat Polysaccharide Biosynthesis Protein SpsA, Chain A"/>
    <property type="match status" value="1"/>
</dbReference>
<name>A0A9X2SBK9_9BACL</name>
<evidence type="ECO:0000259" key="1">
    <source>
        <dbReference type="Pfam" id="PF00535"/>
    </source>
</evidence>
<dbReference type="Proteomes" id="UP001141950">
    <property type="component" value="Unassembled WGS sequence"/>
</dbReference>
<dbReference type="PANTHER" id="PTHR43685">
    <property type="entry name" value="GLYCOSYLTRANSFERASE"/>
    <property type="match status" value="1"/>
</dbReference>
<proteinExistence type="predicted"/>
<comment type="caution">
    <text evidence="2">The sequence shown here is derived from an EMBL/GenBank/DDBJ whole genome shotgun (WGS) entry which is preliminary data.</text>
</comment>
<dbReference type="InterPro" id="IPR050834">
    <property type="entry name" value="Glycosyltransf_2"/>
</dbReference>
<keyword evidence="3" id="KW-1185">Reference proteome</keyword>
<feature type="domain" description="Glycosyltransferase 2-like" evidence="1">
    <location>
        <begin position="9"/>
        <end position="152"/>
    </location>
</feature>
<dbReference type="RefSeq" id="WP_257451301.1">
    <property type="nucleotide sequence ID" value="NZ_JANIPJ010000023.1"/>
</dbReference>
<dbReference type="PANTHER" id="PTHR43685:SF2">
    <property type="entry name" value="GLYCOSYLTRANSFERASE 2-LIKE DOMAIN-CONTAINING PROTEIN"/>
    <property type="match status" value="1"/>
</dbReference>
<dbReference type="InterPro" id="IPR001173">
    <property type="entry name" value="Glyco_trans_2-like"/>
</dbReference>
<dbReference type="SUPFAM" id="SSF53448">
    <property type="entry name" value="Nucleotide-diphospho-sugar transferases"/>
    <property type="match status" value="1"/>
</dbReference>
<reference evidence="2" key="1">
    <citation type="submission" date="2022-08" db="EMBL/GenBank/DDBJ databases">
        <title>The genomic sequence of strain Paenibacillus sp. SCIV0701.</title>
        <authorList>
            <person name="Zhao H."/>
        </authorList>
    </citation>
    <scope>NUCLEOTIDE SEQUENCE</scope>
    <source>
        <strain evidence="2">SCIV0701</strain>
    </source>
</reference>
<dbReference type="InterPro" id="IPR029044">
    <property type="entry name" value="Nucleotide-diphossugar_trans"/>
</dbReference>
<gene>
    <name evidence="2" type="ORF">NQZ67_24875</name>
</gene>
<evidence type="ECO:0000313" key="3">
    <source>
        <dbReference type="Proteomes" id="UP001141950"/>
    </source>
</evidence>
<dbReference type="EMBL" id="JANIPJ010000023">
    <property type="protein sequence ID" value="MCR2807125.1"/>
    <property type="molecule type" value="Genomic_DNA"/>
</dbReference>